<accession>A0AAE0SN56</accession>
<dbReference type="Proteomes" id="UP001195483">
    <property type="component" value="Unassembled WGS sequence"/>
</dbReference>
<dbReference type="AlphaFoldDB" id="A0AAE0SN56"/>
<evidence type="ECO:0000256" key="1">
    <source>
        <dbReference type="SAM" id="MobiDB-lite"/>
    </source>
</evidence>
<reference evidence="2" key="2">
    <citation type="journal article" date="2021" name="Genome Biol. Evol.">
        <title>Developing a high-quality reference genome for a parasitic bivalve with doubly uniparental inheritance (Bivalvia: Unionida).</title>
        <authorList>
            <person name="Smith C.H."/>
        </authorList>
    </citation>
    <scope>NUCLEOTIDE SEQUENCE</scope>
    <source>
        <strain evidence="2">CHS0354</strain>
        <tissue evidence="2">Mantle</tissue>
    </source>
</reference>
<sequence length="138" mass="15643">MNRKRKVLELLVQCTPREQHRTARLKKYQLGAHNGEVEVGGTQRARQNDVKQGVDMRAAHDLRLSNKASRKRSVALTRAEFHGDPAIDPIGNLAGRTGPDNLEPFITHDWEDLKTKSARLHQCRPFPEKPRHPGLGMN</sequence>
<comment type="caution">
    <text evidence="2">The sequence shown here is derived from an EMBL/GenBank/DDBJ whole genome shotgun (WGS) entry which is preliminary data.</text>
</comment>
<feature type="compositionally biased region" description="Basic and acidic residues" evidence="1">
    <location>
        <begin position="46"/>
        <end position="60"/>
    </location>
</feature>
<dbReference type="EMBL" id="JAEAOA010000605">
    <property type="protein sequence ID" value="KAK3594927.1"/>
    <property type="molecule type" value="Genomic_DNA"/>
</dbReference>
<feature type="region of interest" description="Disordered" evidence="1">
    <location>
        <begin position="38"/>
        <end position="60"/>
    </location>
</feature>
<gene>
    <name evidence="2" type="ORF">CHS0354_009311</name>
</gene>
<name>A0AAE0SN56_9BIVA</name>
<protein>
    <submittedName>
        <fullName evidence="2">Uncharacterized protein</fullName>
    </submittedName>
</protein>
<reference evidence="2" key="3">
    <citation type="submission" date="2023-05" db="EMBL/GenBank/DDBJ databases">
        <authorList>
            <person name="Smith C.H."/>
        </authorList>
    </citation>
    <scope>NUCLEOTIDE SEQUENCE</scope>
    <source>
        <strain evidence="2">CHS0354</strain>
        <tissue evidence="2">Mantle</tissue>
    </source>
</reference>
<evidence type="ECO:0000313" key="3">
    <source>
        <dbReference type="Proteomes" id="UP001195483"/>
    </source>
</evidence>
<evidence type="ECO:0000313" key="2">
    <source>
        <dbReference type="EMBL" id="KAK3594927.1"/>
    </source>
</evidence>
<keyword evidence="3" id="KW-1185">Reference proteome</keyword>
<proteinExistence type="predicted"/>
<organism evidence="2 3">
    <name type="scientific">Potamilus streckersoni</name>
    <dbReference type="NCBI Taxonomy" id="2493646"/>
    <lineage>
        <taxon>Eukaryota</taxon>
        <taxon>Metazoa</taxon>
        <taxon>Spiralia</taxon>
        <taxon>Lophotrochozoa</taxon>
        <taxon>Mollusca</taxon>
        <taxon>Bivalvia</taxon>
        <taxon>Autobranchia</taxon>
        <taxon>Heteroconchia</taxon>
        <taxon>Palaeoheterodonta</taxon>
        <taxon>Unionida</taxon>
        <taxon>Unionoidea</taxon>
        <taxon>Unionidae</taxon>
        <taxon>Ambleminae</taxon>
        <taxon>Lampsilini</taxon>
        <taxon>Potamilus</taxon>
    </lineage>
</organism>
<reference evidence="2" key="1">
    <citation type="journal article" date="2021" name="Genome Biol. Evol.">
        <title>A High-Quality Reference Genome for a Parasitic Bivalve with Doubly Uniparental Inheritance (Bivalvia: Unionida).</title>
        <authorList>
            <person name="Smith C.H."/>
        </authorList>
    </citation>
    <scope>NUCLEOTIDE SEQUENCE</scope>
    <source>
        <strain evidence="2">CHS0354</strain>
    </source>
</reference>